<name>A0AA44C6H5_9GAMM</name>
<dbReference type="EMBL" id="JAAPAP010000006">
    <property type="protein sequence ID" value="NHN77691.1"/>
    <property type="molecule type" value="Genomic_DNA"/>
</dbReference>
<evidence type="ECO:0000313" key="3">
    <source>
        <dbReference type="Proteomes" id="UP000736384"/>
    </source>
</evidence>
<sequence length="624" mass="63617">MALQITITDVGRAEIVNAQNTGTGPVVISQIGVGTGQYAPSKSQTALQGEIKRIGTIGGQVVADDTIHVTVKDEGGDAYDVGEFGLFSSSGTLVAVYSQPSASGWIIEKASVSTLLLAVDIVLESLDADTLTFGDVVFINPPATTEVAGVVELATVEETLDGEDSSRAVHPEGLAAVIEALGLGTASTRDYSSTNVPGTVMYRDGNGHVAVAIIYGDLEGLAAAASKLETARTINGVPFDGTENIVIADGTKEPALGFTPVQQGGGAGMLSNKVMIGYDGNGNLIFQVDATAFGRLWSENNQLALGTTPSSARAALQLGDAATLNGTSLNTPGAIVVRDGNGDVAVRYLVGDLVGLADRAAKLNIARTINGVPFDGTANITIFDPTKAPLVSPALSGTPTTPTAAAGTNTTQIASTAYVMAAIAALINSSPAALDTLNELSAALGNDPNFATTITNALAGKVNRDSITDAGFASGDTNYPYFRNAADGIVHYLQKALGFTPVRQGGGAGQLTNTVYIGFDGTDLRAQVDATDFGHLWSDHNGAYKIAALGLGSIGSYALCIVGGGSAGVAVPAGTLVAGSNLRYSDTSGTYSGTPAGTWRVMGHLYDANLDDTNSVTLCQRISE</sequence>
<dbReference type="Proteomes" id="UP000736384">
    <property type="component" value="Unassembled WGS sequence"/>
</dbReference>
<feature type="domain" description="Phage tail fibre protein N-terminal" evidence="1">
    <location>
        <begin position="4"/>
        <end position="131"/>
    </location>
</feature>
<dbReference type="RefSeq" id="WP_165892579.1">
    <property type="nucleotide sequence ID" value="NZ_JAAPAP010000006.1"/>
</dbReference>
<dbReference type="InterPro" id="IPR022225">
    <property type="entry name" value="Phage_tail_fibre_N"/>
</dbReference>
<dbReference type="Pfam" id="PF12571">
    <property type="entry name" value="Phage_tail_fib"/>
    <property type="match status" value="1"/>
</dbReference>
<evidence type="ECO:0000313" key="2">
    <source>
        <dbReference type="EMBL" id="NHN77691.1"/>
    </source>
</evidence>
<gene>
    <name evidence="2" type="ORF">HA520_10410</name>
</gene>
<accession>A0AA44C6H5</accession>
<evidence type="ECO:0000259" key="1">
    <source>
        <dbReference type="Pfam" id="PF12571"/>
    </source>
</evidence>
<protein>
    <recommendedName>
        <fullName evidence="1">Phage tail fibre protein N-terminal domain-containing protein</fullName>
    </recommendedName>
</protein>
<comment type="caution">
    <text evidence="2">The sequence shown here is derived from an EMBL/GenBank/DDBJ whole genome shotgun (WGS) entry which is preliminary data.</text>
</comment>
<dbReference type="PANTHER" id="PTHR35191:SF1">
    <property type="entry name" value="PROPHAGE SIDE TAIL FIBER PROTEIN HOMOLOG STFQ-RELATED"/>
    <property type="match status" value="1"/>
</dbReference>
<dbReference type="InterPro" id="IPR051934">
    <property type="entry name" value="Phage_Tail_Fiber_Structural"/>
</dbReference>
<dbReference type="AlphaFoldDB" id="A0AA44C6H5"/>
<proteinExistence type="predicted"/>
<dbReference type="PANTHER" id="PTHR35191">
    <property type="entry name" value="PROPHAGE SIDE TAIL FIBER PROTEIN HOMOLOG STFQ-RELATED"/>
    <property type="match status" value="1"/>
</dbReference>
<reference evidence="2" key="1">
    <citation type="submission" date="2020-03" db="EMBL/GenBank/DDBJ databases">
        <title>Genome assembly of Azotobacter chroococcum W5.</title>
        <authorList>
            <person name="Kannepalli A."/>
        </authorList>
    </citation>
    <scope>NUCLEOTIDE SEQUENCE</scope>
    <source>
        <strain evidence="2">W5</strain>
    </source>
</reference>
<organism evidence="2 3">
    <name type="scientific">Azotobacter chroococcum</name>
    <dbReference type="NCBI Taxonomy" id="353"/>
    <lineage>
        <taxon>Bacteria</taxon>
        <taxon>Pseudomonadati</taxon>
        <taxon>Pseudomonadota</taxon>
        <taxon>Gammaproteobacteria</taxon>
        <taxon>Pseudomonadales</taxon>
        <taxon>Pseudomonadaceae</taxon>
        <taxon>Azotobacter</taxon>
    </lineage>
</organism>